<dbReference type="InterPro" id="IPR029058">
    <property type="entry name" value="AB_hydrolase_fold"/>
</dbReference>
<evidence type="ECO:0000313" key="4">
    <source>
        <dbReference type="Proteomes" id="UP000006671"/>
    </source>
</evidence>
<protein>
    <submittedName>
        <fullName evidence="3">Predicted protein</fullName>
    </submittedName>
</protein>
<dbReference type="OMA" id="HHSHLEN"/>
<dbReference type="AlphaFoldDB" id="D2W0X7"/>
<accession>D2W0X7</accession>
<dbReference type="eggNOG" id="KOG1515">
    <property type="taxonomic scope" value="Eukaryota"/>
</dbReference>
<dbReference type="GeneID" id="8856861"/>
<dbReference type="KEGG" id="ngr:NAEGRDRAFT_81971"/>
<dbReference type="OrthoDB" id="408631at2759"/>
<dbReference type="SUPFAM" id="SSF53474">
    <property type="entry name" value="alpha/beta-Hydrolases"/>
    <property type="match status" value="1"/>
</dbReference>
<dbReference type="EMBL" id="GG738920">
    <property type="protein sequence ID" value="EFC37221.1"/>
    <property type="molecule type" value="Genomic_DNA"/>
</dbReference>
<evidence type="ECO:0000259" key="2">
    <source>
        <dbReference type="Pfam" id="PF07859"/>
    </source>
</evidence>
<dbReference type="Proteomes" id="UP000006671">
    <property type="component" value="Unassembled WGS sequence"/>
</dbReference>
<name>D2W0X7_NAEGR</name>
<sequence length="340" mass="38687">MFTLILICFLIFCLLFYVVASRVGGPLFCLAKIIHFLLTIKEKFISDTRKIYGDLCSPEGRAFMLLASTSVNDSEPKRKLNHDDFKKIVAKLEFATRVLYKSDFEVERARNSNEISIESFSRGRERNNVWISHKKDAKERKTLIFIHGGGFFFGSTHSYAGLFIPFVEKFGINVYLVDYGLSPKVDYKEIFPEVLGEVKTAISELGLNPELVTLGGDSAGGNLVMNTLRFLKQSNSPLYSQLNNILLMSPWCDLCLETKSIVAAGNRNEISLSRRLILDCDNSQVPFTSDPKEFSIAHWPEIDVLHGKRVFFNYGSKEQIGERSRFDEGIEDFGWKRFVP</sequence>
<dbReference type="InterPro" id="IPR013094">
    <property type="entry name" value="AB_hydrolase_3"/>
</dbReference>
<evidence type="ECO:0000256" key="1">
    <source>
        <dbReference type="ARBA" id="ARBA00022801"/>
    </source>
</evidence>
<reference evidence="3 4" key="1">
    <citation type="journal article" date="2010" name="Cell">
        <title>The genome of Naegleria gruberi illuminates early eukaryotic versatility.</title>
        <authorList>
            <person name="Fritz-Laylin L.K."/>
            <person name="Prochnik S.E."/>
            <person name="Ginger M.L."/>
            <person name="Dacks J.B."/>
            <person name="Carpenter M.L."/>
            <person name="Field M.C."/>
            <person name="Kuo A."/>
            <person name="Paredez A."/>
            <person name="Chapman J."/>
            <person name="Pham J."/>
            <person name="Shu S."/>
            <person name="Neupane R."/>
            <person name="Cipriano M."/>
            <person name="Mancuso J."/>
            <person name="Tu H."/>
            <person name="Salamov A."/>
            <person name="Lindquist E."/>
            <person name="Shapiro H."/>
            <person name="Lucas S."/>
            <person name="Grigoriev I.V."/>
            <person name="Cande W.Z."/>
            <person name="Fulton C."/>
            <person name="Rokhsar D.S."/>
            <person name="Dawson S.C."/>
        </authorList>
    </citation>
    <scope>NUCLEOTIDE SEQUENCE [LARGE SCALE GENOMIC DNA]</scope>
    <source>
        <strain evidence="3 4">NEG-M</strain>
    </source>
</reference>
<dbReference type="PANTHER" id="PTHR48081">
    <property type="entry name" value="AB HYDROLASE SUPERFAMILY PROTEIN C4A8.06C"/>
    <property type="match status" value="1"/>
</dbReference>
<dbReference type="Pfam" id="PF07859">
    <property type="entry name" value="Abhydrolase_3"/>
    <property type="match status" value="1"/>
</dbReference>
<dbReference type="STRING" id="5762.D2W0X7"/>
<feature type="domain" description="Alpha/beta hydrolase fold-3" evidence="2">
    <location>
        <begin position="143"/>
        <end position="277"/>
    </location>
</feature>
<evidence type="ECO:0000313" key="3">
    <source>
        <dbReference type="EMBL" id="EFC37221.1"/>
    </source>
</evidence>
<keyword evidence="1" id="KW-0378">Hydrolase</keyword>
<dbReference type="VEuPathDB" id="AmoebaDB:NAEGRDRAFT_81971"/>
<dbReference type="InterPro" id="IPR050300">
    <property type="entry name" value="GDXG_lipolytic_enzyme"/>
</dbReference>
<proteinExistence type="predicted"/>
<dbReference type="GO" id="GO:0016787">
    <property type="term" value="F:hydrolase activity"/>
    <property type="evidence" value="ECO:0007669"/>
    <property type="project" value="UniProtKB-KW"/>
</dbReference>
<gene>
    <name evidence="3" type="ORF">NAEGRDRAFT_81971</name>
</gene>
<organism evidence="4">
    <name type="scientific">Naegleria gruberi</name>
    <name type="common">Amoeba</name>
    <dbReference type="NCBI Taxonomy" id="5762"/>
    <lineage>
        <taxon>Eukaryota</taxon>
        <taxon>Discoba</taxon>
        <taxon>Heterolobosea</taxon>
        <taxon>Tetramitia</taxon>
        <taxon>Eutetramitia</taxon>
        <taxon>Vahlkampfiidae</taxon>
        <taxon>Naegleria</taxon>
    </lineage>
</organism>
<dbReference type="InParanoid" id="D2W0X7"/>
<dbReference type="PANTHER" id="PTHR48081:SF8">
    <property type="entry name" value="ALPHA_BETA HYDROLASE FOLD-3 DOMAIN-CONTAINING PROTEIN-RELATED"/>
    <property type="match status" value="1"/>
</dbReference>
<keyword evidence="4" id="KW-1185">Reference proteome</keyword>
<dbReference type="Gene3D" id="3.40.50.1820">
    <property type="entry name" value="alpha/beta hydrolase"/>
    <property type="match status" value="1"/>
</dbReference>
<dbReference type="RefSeq" id="XP_002669965.1">
    <property type="nucleotide sequence ID" value="XM_002669919.1"/>
</dbReference>